<organism evidence="3 4">
    <name type="scientific">Thauera phenylacetica B4P</name>
    <dbReference type="NCBI Taxonomy" id="1234382"/>
    <lineage>
        <taxon>Bacteria</taxon>
        <taxon>Pseudomonadati</taxon>
        <taxon>Pseudomonadota</taxon>
        <taxon>Betaproteobacteria</taxon>
        <taxon>Rhodocyclales</taxon>
        <taxon>Zoogloeaceae</taxon>
        <taxon>Thauera</taxon>
    </lineage>
</organism>
<comment type="caution">
    <text evidence="3">The sequence shown here is derived from an EMBL/GenBank/DDBJ whole genome shotgun (WGS) entry which is preliminary data.</text>
</comment>
<sequence length="227" mass="25811">MSFDLAALREGIDFRRLAEDFKGLDPQDPGMWPTAPRIVVAVLLLVLTVAGFWWFDWQDQVKTLAAREAEEVQLRESWHTKKRQAVNLEEHRRQLAEIDRQFGALLKQLPNRAEMDSLLSDINQAGLGRGLQFELFKPGTDVIKEFYAEMPIDVRVTGIYHDLGEFVADLASMPRMVTLNDVGIEADKDGRLKLQAKAVTYRYLDEEELAQQRKAAQAAQAAKQGKK</sequence>
<protein>
    <submittedName>
        <fullName evidence="3">Tfp pilus assembly protein PilO</fullName>
    </submittedName>
</protein>
<evidence type="ECO:0000313" key="4">
    <source>
        <dbReference type="Proteomes" id="UP000013047"/>
    </source>
</evidence>
<dbReference type="PANTHER" id="PTHR39555">
    <property type="entry name" value="FIMBRIAL ASSEMBLY PROTEIN PILO-LIKE PROTEIN-RELATED"/>
    <property type="match status" value="1"/>
</dbReference>
<dbReference type="Pfam" id="PF04350">
    <property type="entry name" value="PilO"/>
    <property type="match status" value="1"/>
</dbReference>
<evidence type="ECO:0000313" key="3">
    <source>
        <dbReference type="EMBL" id="ENO98498.1"/>
    </source>
</evidence>
<dbReference type="GO" id="GO:0043107">
    <property type="term" value="P:type IV pilus-dependent motility"/>
    <property type="evidence" value="ECO:0007669"/>
    <property type="project" value="InterPro"/>
</dbReference>
<keyword evidence="2" id="KW-1133">Transmembrane helix</keyword>
<accession>N6ZVY4</accession>
<dbReference type="OrthoDB" id="9802133at2"/>
<proteinExistence type="predicted"/>
<name>N6ZVY4_9RHOO</name>
<reference evidence="3 4" key="1">
    <citation type="submission" date="2012-09" db="EMBL/GenBank/DDBJ databases">
        <title>Draft Genome Sequences of 6 Strains from Genus Thauera.</title>
        <authorList>
            <person name="Liu B."/>
            <person name="Shapleigh J.P."/>
            <person name="Frostegard A.H."/>
        </authorList>
    </citation>
    <scope>NUCLEOTIDE SEQUENCE [LARGE SCALE GENOMIC DNA]</scope>
    <source>
        <strain evidence="3 4">B4P</strain>
    </source>
</reference>
<feature type="coiled-coil region" evidence="1">
    <location>
        <begin position="81"/>
        <end position="108"/>
    </location>
</feature>
<dbReference type="AlphaFoldDB" id="N6ZVY4"/>
<evidence type="ECO:0000256" key="1">
    <source>
        <dbReference type="SAM" id="Coils"/>
    </source>
</evidence>
<dbReference type="Gene3D" id="1.10.287.540">
    <property type="entry name" value="Helix hairpin bin"/>
    <property type="match status" value="1"/>
</dbReference>
<dbReference type="EMBL" id="AMXF01000011">
    <property type="protein sequence ID" value="ENO98498.1"/>
    <property type="molecule type" value="Genomic_DNA"/>
</dbReference>
<dbReference type="InterPro" id="IPR014717">
    <property type="entry name" value="Transl_elong_EF1B/ribsomal_bS6"/>
</dbReference>
<keyword evidence="1" id="KW-0175">Coiled coil</keyword>
<gene>
    <name evidence="3" type="ORF">C667_03618</name>
</gene>
<dbReference type="GO" id="GO:0043683">
    <property type="term" value="P:type IV pilus assembly"/>
    <property type="evidence" value="ECO:0007669"/>
    <property type="project" value="InterPro"/>
</dbReference>
<dbReference type="Proteomes" id="UP000013047">
    <property type="component" value="Unassembled WGS sequence"/>
</dbReference>
<dbReference type="PIRSF" id="PIRSF016482">
    <property type="entry name" value="PilO"/>
    <property type="match status" value="1"/>
</dbReference>
<keyword evidence="2" id="KW-0472">Membrane</keyword>
<dbReference type="PANTHER" id="PTHR39555:SF1">
    <property type="entry name" value="TYPE IV PILUS INNER MEMBRANE COMPONENT PILO"/>
    <property type="match status" value="1"/>
</dbReference>
<dbReference type="Gene3D" id="3.30.70.60">
    <property type="match status" value="1"/>
</dbReference>
<feature type="transmembrane region" description="Helical" evidence="2">
    <location>
        <begin position="34"/>
        <end position="55"/>
    </location>
</feature>
<keyword evidence="2" id="KW-0812">Transmembrane</keyword>
<dbReference type="RefSeq" id="WP_004357067.1">
    <property type="nucleotide sequence ID" value="NZ_AMXF01000011.1"/>
</dbReference>
<evidence type="ECO:0000256" key="2">
    <source>
        <dbReference type="SAM" id="Phobius"/>
    </source>
</evidence>
<keyword evidence="4" id="KW-1185">Reference proteome</keyword>
<dbReference type="InterPro" id="IPR007445">
    <property type="entry name" value="PilO"/>
</dbReference>